<dbReference type="PANTHER" id="PTHR43662">
    <property type="match status" value="1"/>
</dbReference>
<evidence type="ECO:0000256" key="1">
    <source>
        <dbReference type="SAM" id="SignalP"/>
    </source>
</evidence>
<evidence type="ECO:0000313" key="4">
    <source>
        <dbReference type="Proteomes" id="UP000054144"/>
    </source>
</evidence>
<reference evidence="3 4" key="1">
    <citation type="journal article" date="2015" name="Fungal Genet. Biol.">
        <title>Evolution of novel wood decay mechanisms in Agaricales revealed by the genome sequences of Fistulina hepatica and Cylindrobasidium torrendii.</title>
        <authorList>
            <person name="Floudas D."/>
            <person name="Held B.W."/>
            <person name="Riley R."/>
            <person name="Nagy L.G."/>
            <person name="Koehler G."/>
            <person name="Ransdell A.S."/>
            <person name="Younus H."/>
            <person name="Chow J."/>
            <person name="Chiniquy J."/>
            <person name="Lipzen A."/>
            <person name="Tritt A."/>
            <person name="Sun H."/>
            <person name="Haridas S."/>
            <person name="LaButti K."/>
            <person name="Ohm R.A."/>
            <person name="Kues U."/>
            <person name="Blanchette R.A."/>
            <person name="Grigoriev I.V."/>
            <person name="Minto R.E."/>
            <person name="Hibbett D.S."/>
        </authorList>
    </citation>
    <scope>NUCLEOTIDE SEQUENCE [LARGE SCALE GENOMIC DNA]</scope>
    <source>
        <strain evidence="3 4">ATCC 64428</strain>
    </source>
</reference>
<dbReference type="InterPro" id="IPR018535">
    <property type="entry name" value="DUF1996"/>
</dbReference>
<dbReference type="OrthoDB" id="74764at2759"/>
<feature type="chain" id="PRO_5002316166" description="DUF1996 domain-containing protein" evidence="1">
    <location>
        <begin position="26"/>
        <end position="426"/>
    </location>
</feature>
<dbReference type="PANTHER" id="PTHR43662:SF3">
    <property type="entry name" value="DOMAIN PROTEIN, PUTATIVE (AFU_ORTHOLOGUE AFUA_6G11970)-RELATED"/>
    <property type="match status" value="1"/>
</dbReference>
<keyword evidence="1" id="KW-0732">Signal</keyword>
<dbReference type="Pfam" id="PF09362">
    <property type="entry name" value="DUF1996"/>
    <property type="match status" value="1"/>
</dbReference>
<evidence type="ECO:0000313" key="3">
    <source>
        <dbReference type="EMBL" id="KIY46999.1"/>
    </source>
</evidence>
<accession>A0A0D7A9D6</accession>
<dbReference type="Proteomes" id="UP000054144">
    <property type="component" value="Unassembled WGS sequence"/>
</dbReference>
<feature type="domain" description="DUF1996" evidence="2">
    <location>
        <begin position="42"/>
        <end position="283"/>
    </location>
</feature>
<proteinExistence type="predicted"/>
<organism evidence="3 4">
    <name type="scientific">Fistulina hepatica ATCC 64428</name>
    <dbReference type="NCBI Taxonomy" id="1128425"/>
    <lineage>
        <taxon>Eukaryota</taxon>
        <taxon>Fungi</taxon>
        <taxon>Dikarya</taxon>
        <taxon>Basidiomycota</taxon>
        <taxon>Agaricomycotina</taxon>
        <taxon>Agaricomycetes</taxon>
        <taxon>Agaricomycetidae</taxon>
        <taxon>Agaricales</taxon>
        <taxon>Fistulinaceae</taxon>
        <taxon>Fistulina</taxon>
    </lineage>
</organism>
<keyword evidence="4" id="KW-1185">Reference proteome</keyword>
<evidence type="ECO:0000259" key="2">
    <source>
        <dbReference type="Pfam" id="PF09362"/>
    </source>
</evidence>
<dbReference type="EMBL" id="KN882016">
    <property type="protein sequence ID" value="KIY46999.1"/>
    <property type="molecule type" value="Genomic_DNA"/>
</dbReference>
<dbReference type="AlphaFoldDB" id="A0A0D7A9D6"/>
<sequence>MALSSSWLTCHLLLCLLLWLRSIDGYWLMAANNFLTTAQRIDPIVNPGDISTHAHSVLGGSNFRFTTNTTYLRESSCTSIPITQDKSNYWFPHLYFQWQDSSFTSVNGSAVLYESFFSSVQIYNLSDESNATTAFPDGVRVLLDVETGDPTLRTLNASSFAQQAITFLCLGQGDNTKYNEIPKGKCKNGVRSQINFPSCWNAKDTDSEDHKSHVTWLSGGPDNGTCKDPDFPVTLPRIFVEVWWETQVFDVHRPRSLTPDQPFVFANGDPTGYGYHADFINGWEESVLQQAVEQCHCNPYGDVTCCVDQGIFEFQQTANCYITKSVNETTTGKLAKLPGNNPVQAPCYENYIDAETPAILGPVYVYNDTSATQTWPVHVVRAATTASVTQTAKGTCIWSGARRGRPGGVVECLTIITLAIYIFLVV</sequence>
<feature type="signal peptide" evidence="1">
    <location>
        <begin position="1"/>
        <end position="25"/>
    </location>
</feature>
<protein>
    <recommendedName>
        <fullName evidence="2">DUF1996 domain-containing protein</fullName>
    </recommendedName>
</protein>
<gene>
    <name evidence="3" type="ORF">FISHEDRAFT_46119</name>
</gene>
<name>A0A0D7A9D6_9AGAR</name>